<dbReference type="SMART" id="SM01043">
    <property type="entry name" value="BTAD"/>
    <property type="match status" value="1"/>
</dbReference>
<evidence type="ECO:0000259" key="8">
    <source>
        <dbReference type="PROSITE" id="PS51755"/>
    </source>
</evidence>
<evidence type="ECO:0000256" key="3">
    <source>
        <dbReference type="ARBA" id="ARBA00023015"/>
    </source>
</evidence>
<dbReference type="Pfam" id="PF03704">
    <property type="entry name" value="BTAD"/>
    <property type="match status" value="1"/>
</dbReference>
<comment type="caution">
    <text evidence="9">The sequence shown here is derived from an EMBL/GenBank/DDBJ whole genome shotgun (WGS) entry which is preliminary data.</text>
</comment>
<evidence type="ECO:0000256" key="5">
    <source>
        <dbReference type="ARBA" id="ARBA00023163"/>
    </source>
</evidence>
<evidence type="ECO:0000313" key="9">
    <source>
        <dbReference type="EMBL" id="GHI15292.1"/>
    </source>
</evidence>
<feature type="domain" description="OmpR/PhoB-type" evidence="8">
    <location>
        <begin position="1"/>
        <end position="93"/>
    </location>
</feature>
<dbReference type="PROSITE" id="PS51755">
    <property type="entry name" value="OMPR_PHOB"/>
    <property type="match status" value="1"/>
</dbReference>
<dbReference type="InterPro" id="IPR051677">
    <property type="entry name" value="AfsR-DnrI-RedD_regulator"/>
</dbReference>
<dbReference type="SUPFAM" id="SSF48452">
    <property type="entry name" value="TPR-like"/>
    <property type="match status" value="2"/>
</dbReference>
<feature type="compositionally biased region" description="Basic and acidic residues" evidence="7">
    <location>
        <begin position="325"/>
        <end position="335"/>
    </location>
</feature>
<dbReference type="PANTHER" id="PTHR35807">
    <property type="entry name" value="TRANSCRIPTIONAL REGULATOR REDD-RELATED"/>
    <property type="match status" value="1"/>
</dbReference>
<feature type="compositionally biased region" description="Low complexity" evidence="7">
    <location>
        <begin position="268"/>
        <end position="301"/>
    </location>
</feature>
<evidence type="ECO:0000256" key="1">
    <source>
        <dbReference type="ARBA" id="ARBA00005820"/>
    </source>
</evidence>
<dbReference type="Pfam" id="PF00931">
    <property type="entry name" value="NB-ARC"/>
    <property type="match status" value="1"/>
</dbReference>
<evidence type="ECO:0000256" key="2">
    <source>
        <dbReference type="ARBA" id="ARBA00023012"/>
    </source>
</evidence>
<evidence type="ECO:0000256" key="6">
    <source>
        <dbReference type="PROSITE-ProRule" id="PRU01091"/>
    </source>
</evidence>
<dbReference type="Proteomes" id="UP000660554">
    <property type="component" value="Unassembled WGS sequence"/>
</dbReference>
<dbReference type="InterPro" id="IPR027417">
    <property type="entry name" value="P-loop_NTPase"/>
</dbReference>
<dbReference type="InterPro" id="IPR036388">
    <property type="entry name" value="WH-like_DNA-bd_sf"/>
</dbReference>
<dbReference type="SMART" id="SM00028">
    <property type="entry name" value="TPR"/>
    <property type="match status" value="4"/>
</dbReference>
<dbReference type="Gene3D" id="1.25.40.10">
    <property type="entry name" value="Tetratricopeptide repeat domain"/>
    <property type="match status" value="2"/>
</dbReference>
<sequence length="1073" mass="111669">MLGSVGVSHGGPVLTGGPPQQQATLAVLVLRAGHVVPLHELTAAVWGESAPGSAVMILRTYVWRLRKLLEGGESGRTGAQILESANDGYRLAVPPGSVDAVRAEELAAKATRAHAAGEPEVCAAALAEAGSLWRGEPLAGVPGPFAESQRSRLTELRLHLLEERLGVDLLLGRHERAVPELSALIREEPLRERPYGLLMRALYAAGRQGDALAVFGRAREVLADELGLDPGPDLRSLHARILSGDPALLPAAASPAPGREGEPPARLPATPSGAAPTAPAGAHGLAAGGAPASGGAPAGPQAAVAATGVPRVAEALGAPRVGDPGADRAGMRDGARAAVSGAAAAPDPAQGHGQGPAAAGYVRPAQLPADIADFSGRAAELAALTGVLSDPARTALAVAAVSGMGGIGKSALALRVAHLVKDAYPDGQLYADLRGTGSDPADPGTVLTSLLGALGVPRREVPTSTEDRARLFRTVLDGRRLLLLLDDARDIAQVKPLLPGAAGCAVVVTSRARLGGLLSGRHVQLEEFTPAEALGLLRQIVGADRVDREEEAAAALVEACARLPLAVRIVAARLAARPGWTVAHLVARLADERRRLTELRADDLAVAAVFELGHRQLTGPQASVFRRLAPVSRPGIGLAAAAAALDLAEPEAEELLEALVDAALLESPEPGRYRHHELGRDFALNLPAPAGEPGPPVQHRLLHHLLGMAAEAFQRMIPGDPVHRSIVAAAAGPGRGRLADLTEARAWVVAEFDCALHAVQLVVRRPDTADTEQLTMAADLLVALSSFGQDIPYARITATAAELARAATLRGNDRAAGRAHFLTGNAALQATDLGRARAAAELAVRACRRAGDRAILQQAYNDLGVIAQFEHRFGEAAECFDEALVLAREQGHRSGALTITLNAALARVRGGRAAEALPACEEALEALREMADHHGVAHALCVRGQALHELGRLEEALASYEECLDLCDAVRIPGQRAQAEYRCARTLSDLRRTREALEASARAVAHLRTVPGRGRDRGYALLIHAGVCLAAGRREEGLRHAGEALEVFERAGLPEAEEARTLLEAAAAVRLGC</sequence>
<keyword evidence="2" id="KW-0902">Two-component regulatory system</keyword>
<keyword evidence="3" id="KW-0805">Transcription regulation</keyword>
<accession>A0ABQ3NR79</accession>
<dbReference type="InterPro" id="IPR016032">
    <property type="entry name" value="Sig_transdc_resp-reg_C-effctor"/>
</dbReference>
<gene>
    <name evidence="9" type="ORF">Scinn_47550</name>
</gene>
<dbReference type="InterPro" id="IPR001867">
    <property type="entry name" value="OmpR/PhoB-type_DNA-bd"/>
</dbReference>
<dbReference type="PRINTS" id="PR00364">
    <property type="entry name" value="DISEASERSIST"/>
</dbReference>
<dbReference type="InterPro" id="IPR011990">
    <property type="entry name" value="TPR-like_helical_dom_sf"/>
</dbReference>
<dbReference type="Pfam" id="PF00486">
    <property type="entry name" value="Trans_reg_C"/>
    <property type="match status" value="1"/>
</dbReference>
<dbReference type="SUPFAM" id="SSF52540">
    <property type="entry name" value="P-loop containing nucleoside triphosphate hydrolases"/>
    <property type="match status" value="1"/>
</dbReference>
<dbReference type="SUPFAM" id="SSF46894">
    <property type="entry name" value="C-terminal effector domain of the bipartite response regulators"/>
    <property type="match status" value="1"/>
</dbReference>
<feature type="DNA-binding region" description="OmpR/PhoB-type" evidence="6">
    <location>
        <begin position="1"/>
        <end position="93"/>
    </location>
</feature>
<dbReference type="Gene3D" id="1.10.10.10">
    <property type="entry name" value="Winged helix-like DNA-binding domain superfamily/Winged helix DNA-binding domain"/>
    <property type="match status" value="1"/>
</dbReference>
<feature type="compositionally biased region" description="Low complexity" evidence="7">
    <location>
        <begin position="336"/>
        <end position="357"/>
    </location>
</feature>
<dbReference type="InterPro" id="IPR005158">
    <property type="entry name" value="BTAD"/>
</dbReference>
<dbReference type="Gene3D" id="3.40.50.300">
    <property type="entry name" value="P-loop containing nucleotide triphosphate hydrolases"/>
    <property type="match status" value="1"/>
</dbReference>
<keyword evidence="5" id="KW-0804">Transcription</keyword>
<dbReference type="EMBL" id="BNDV01000010">
    <property type="protein sequence ID" value="GHI15292.1"/>
    <property type="molecule type" value="Genomic_DNA"/>
</dbReference>
<feature type="region of interest" description="Disordered" evidence="7">
    <location>
        <begin position="248"/>
        <end position="301"/>
    </location>
</feature>
<protein>
    <recommendedName>
        <fullName evidence="8">OmpR/PhoB-type domain-containing protein</fullName>
    </recommendedName>
</protein>
<dbReference type="Pfam" id="PF13424">
    <property type="entry name" value="TPR_12"/>
    <property type="match status" value="1"/>
</dbReference>
<dbReference type="InterPro" id="IPR019734">
    <property type="entry name" value="TPR_rpt"/>
</dbReference>
<evidence type="ECO:0000256" key="4">
    <source>
        <dbReference type="ARBA" id="ARBA00023125"/>
    </source>
</evidence>
<organism evidence="9 10">
    <name type="scientific">Streptomyces virginiae</name>
    <name type="common">Streptomyces cinnamonensis</name>
    <dbReference type="NCBI Taxonomy" id="1961"/>
    <lineage>
        <taxon>Bacteria</taxon>
        <taxon>Bacillati</taxon>
        <taxon>Actinomycetota</taxon>
        <taxon>Actinomycetes</taxon>
        <taxon>Kitasatosporales</taxon>
        <taxon>Streptomycetaceae</taxon>
        <taxon>Streptomyces</taxon>
    </lineage>
</organism>
<keyword evidence="10" id="KW-1185">Reference proteome</keyword>
<keyword evidence="4 6" id="KW-0238">DNA-binding</keyword>
<dbReference type="PANTHER" id="PTHR35807:SF1">
    <property type="entry name" value="TRANSCRIPTIONAL REGULATOR REDD"/>
    <property type="match status" value="1"/>
</dbReference>
<dbReference type="InterPro" id="IPR002182">
    <property type="entry name" value="NB-ARC"/>
</dbReference>
<name>A0ABQ3NR79_STRVG</name>
<proteinExistence type="inferred from homology"/>
<dbReference type="SMART" id="SM00862">
    <property type="entry name" value="Trans_reg_C"/>
    <property type="match status" value="1"/>
</dbReference>
<evidence type="ECO:0000313" key="10">
    <source>
        <dbReference type="Proteomes" id="UP000660554"/>
    </source>
</evidence>
<reference evidence="10" key="1">
    <citation type="submission" date="2020-09" db="EMBL/GenBank/DDBJ databases">
        <title>Whole genome shotgun sequence of Streptomyces cinnamonensis NBRC 15873.</title>
        <authorList>
            <person name="Komaki H."/>
            <person name="Tamura T."/>
        </authorList>
    </citation>
    <scope>NUCLEOTIDE SEQUENCE [LARGE SCALE GENOMIC DNA]</scope>
    <source>
        <strain evidence="10">NBRC 15873</strain>
    </source>
</reference>
<comment type="similarity">
    <text evidence="1">Belongs to the AfsR/DnrI/RedD regulatory family.</text>
</comment>
<dbReference type="CDD" id="cd15831">
    <property type="entry name" value="BTAD"/>
    <property type="match status" value="1"/>
</dbReference>
<evidence type="ECO:0000256" key="7">
    <source>
        <dbReference type="SAM" id="MobiDB-lite"/>
    </source>
</evidence>
<feature type="region of interest" description="Disordered" evidence="7">
    <location>
        <begin position="316"/>
        <end position="357"/>
    </location>
</feature>
<feature type="compositionally biased region" description="Low complexity" evidence="7">
    <location>
        <begin position="248"/>
        <end position="257"/>
    </location>
</feature>